<gene>
    <name evidence="8" type="ORF">CLAFUR5_01182</name>
</gene>
<evidence type="ECO:0000259" key="6">
    <source>
        <dbReference type="Pfam" id="PF10334"/>
    </source>
</evidence>
<evidence type="ECO:0000313" key="8">
    <source>
        <dbReference type="EMBL" id="UJO12261.1"/>
    </source>
</evidence>
<feature type="transmembrane region" description="Helical" evidence="5">
    <location>
        <begin position="360"/>
        <end position="381"/>
    </location>
</feature>
<dbReference type="InterPro" id="IPR018820">
    <property type="entry name" value="BRE4-related_DUF2421"/>
</dbReference>
<evidence type="ECO:0000256" key="2">
    <source>
        <dbReference type="ARBA" id="ARBA00022692"/>
    </source>
</evidence>
<dbReference type="GeneID" id="71981060"/>
<feature type="domain" description="DUF2421" evidence="6">
    <location>
        <begin position="385"/>
        <end position="609"/>
    </location>
</feature>
<dbReference type="EMBL" id="CP090163">
    <property type="protein sequence ID" value="UJO12261.1"/>
    <property type="molecule type" value="Genomic_DNA"/>
</dbReference>
<dbReference type="Pfam" id="PF10334">
    <property type="entry name" value="BRE4"/>
    <property type="match status" value="1"/>
</dbReference>
<feature type="domain" description="Integral membrane bound transporter" evidence="7">
    <location>
        <begin position="248"/>
        <end position="381"/>
    </location>
</feature>
<dbReference type="InterPro" id="IPR049453">
    <property type="entry name" value="Memb_transporter_dom"/>
</dbReference>
<evidence type="ECO:0000259" key="7">
    <source>
        <dbReference type="Pfam" id="PF13515"/>
    </source>
</evidence>
<keyword evidence="3 5" id="KW-1133">Transmembrane helix</keyword>
<dbReference type="KEGG" id="ffu:CLAFUR5_01182"/>
<accession>A0A9Q8L7C4</accession>
<dbReference type="Pfam" id="PF13515">
    <property type="entry name" value="FUSC_2"/>
    <property type="match status" value="1"/>
</dbReference>
<evidence type="ECO:0000313" key="9">
    <source>
        <dbReference type="Proteomes" id="UP000756132"/>
    </source>
</evidence>
<protein>
    <recommendedName>
        <fullName evidence="10">DUF2421 domain-containing protein</fullName>
    </recommendedName>
</protein>
<organism evidence="8 9">
    <name type="scientific">Passalora fulva</name>
    <name type="common">Tomato leaf mold</name>
    <name type="synonym">Cladosporium fulvum</name>
    <dbReference type="NCBI Taxonomy" id="5499"/>
    <lineage>
        <taxon>Eukaryota</taxon>
        <taxon>Fungi</taxon>
        <taxon>Dikarya</taxon>
        <taxon>Ascomycota</taxon>
        <taxon>Pezizomycotina</taxon>
        <taxon>Dothideomycetes</taxon>
        <taxon>Dothideomycetidae</taxon>
        <taxon>Mycosphaerellales</taxon>
        <taxon>Mycosphaerellaceae</taxon>
        <taxon>Fulvia</taxon>
    </lineage>
</organism>
<evidence type="ECO:0000256" key="3">
    <source>
        <dbReference type="ARBA" id="ARBA00022989"/>
    </source>
</evidence>
<feature type="transmembrane region" description="Helical" evidence="5">
    <location>
        <begin position="272"/>
        <end position="293"/>
    </location>
</feature>
<evidence type="ECO:0000256" key="4">
    <source>
        <dbReference type="ARBA" id="ARBA00023136"/>
    </source>
</evidence>
<comment type="subcellular location">
    <subcellularLocation>
        <location evidence="1">Membrane</location>
        <topology evidence="1">Multi-pass membrane protein</topology>
    </subcellularLocation>
</comment>
<dbReference type="RefSeq" id="XP_047756627.1">
    <property type="nucleotide sequence ID" value="XM_047900330.1"/>
</dbReference>
<dbReference type="GO" id="GO:0016020">
    <property type="term" value="C:membrane"/>
    <property type="evidence" value="ECO:0007669"/>
    <property type="project" value="UniProtKB-SubCell"/>
</dbReference>
<dbReference type="PANTHER" id="PTHR37994:SF4">
    <property type="entry name" value="ER TRANSPORTER 6TM N-TERMINAL DOMAIN-CONTAINING PROTEIN-RELATED"/>
    <property type="match status" value="1"/>
</dbReference>
<feature type="transmembrane region" description="Helical" evidence="5">
    <location>
        <begin position="322"/>
        <end position="340"/>
    </location>
</feature>
<dbReference type="Proteomes" id="UP000756132">
    <property type="component" value="Chromosome 1"/>
</dbReference>
<evidence type="ECO:0000256" key="1">
    <source>
        <dbReference type="ARBA" id="ARBA00004141"/>
    </source>
</evidence>
<sequence>MSSTINGAFKHVLITLEIEKPSKKVQDEESTGSAATPGATGFAEAYKKQLDDFYESKQRSLREWCHAHSIELPEDFFESSFLRPESIHIESEHVRETTQRQLFFALYVEYLLWRAGLAALELVLYVDKRKQQGAMSKTMLIFPGAKTLRKWAVAMVGREDTSDEDRLTSDLDSAGTNNLYLGESYSRRKDPEHLPPRNRWERIGDFIRLLPQALRSDASAFGFRVVCATMSIGIICYLEVSQTFCLENRLLWAMIMVPLSMTRTASQSTWSFALRILGTAIAMTASYAIWYVVDGMTPGVIVFLWLWIFLAFYVVLKFPKFVIVGILSIVTSILIIGYELQVREIGIAASTSNGQPAYPIYLLAPYRLATVCAGLFIAYFWTIFPYPVSESTELRKDMGAALYLMANMYSVVHETVKSRIQKTDGDQNFKGSRAYHLEKARQQVFTKLIGLLTALQQNSAFSKVQIRIGGKFPHEEYDDLIKCLRRVLQYTAMIAYASNTFSTSSAESQWSQDFRKLLSSINATSHGLTHLLALLSSSMIHARPLPPYLEVPQHGKYIKTLEAIDVDILSVRHIVEPEYSAFAVTSICAQCINDDIVKITKHVKTLVGEIDFSFHVISTTEENSDESSLSSSEEKKAKEI</sequence>
<dbReference type="OrthoDB" id="2274698at2759"/>
<keyword evidence="2 5" id="KW-0812">Transmembrane</keyword>
<keyword evidence="9" id="KW-1185">Reference proteome</keyword>
<reference evidence="8" key="1">
    <citation type="submission" date="2021-12" db="EMBL/GenBank/DDBJ databases">
        <authorList>
            <person name="Zaccaron A."/>
            <person name="Stergiopoulos I."/>
        </authorList>
    </citation>
    <scope>NUCLEOTIDE SEQUENCE</scope>
    <source>
        <strain evidence="8">Race5_Kim</strain>
    </source>
</reference>
<dbReference type="PANTHER" id="PTHR37994">
    <property type="entry name" value="ARAE_2_N DOMAIN-CONTAINING PROTEIN-RELATED"/>
    <property type="match status" value="1"/>
</dbReference>
<evidence type="ECO:0000256" key="5">
    <source>
        <dbReference type="SAM" id="Phobius"/>
    </source>
</evidence>
<evidence type="ECO:0008006" key="10">
    <source>
        <dbReference type="Google" id="ProtNLM"/>
    </source>
</evidence>
<proteinExistence type="predicted"/>
<keyword evidence="4 5" id="KW-0472">Membrane</keyword>
<name>A0A9Q8L7C4_PASFU</name>
<dbReference type="AlphaFoldDB" id="A0A9Q8L7C4"/>
<feature type="transmembrane region" description="Helical" evidence="5">
    <location>
        <begin position="300"/>
        <end position="316"/>
    </location>
</feature>
<reference evidence="8" key="2">
    <citation type="journal article" date="2022" name="Microb. Genom.">
        <title>A chromosome-scale genome assembly of the tomato pathogen Cladosporium fulvum reveals a compartmentalized genome architecture and the presence of a dispensable chromosome.</title>
        <authorList>
            <person name="Zaccaron A.Z."/>
            <person name="Chen L.H."/>
            <person name="Samaras A."/>
            <person name="Stergiopoulos I."/>
        </authorList>
    </citation>
    <scope>NUCLEOTIDE SEQUENCE</scope>
    <source>
        <strain evidence="8">Race5_Kim</strain>
    </source>
</reference>